<name>A0AAP0MVV4_9ROSI</name>
<dbReference type="Proteomes" id="UP001428341">
    <property type="component" value="Unassembled WGS sequence"/>
</dbReference>
<evidence type="ECO:0000313" key="2">
    <source>
        <dbReference type="Proteomes" id="UP001428341"/>
    </source>
</evidence>
<protein>
    <submittedName>
        <fullName evidence="1">Uncharacterized protein</fullName>
    </submittedName>
</protein>
<dbReference type="AlphaFoldDB" id="A0AAP0MVV4"/>
<comment type="caution">
    <text evidence="1">The sequence shown here is derived from an EMBL/GenBank/DDBJ whole genome shotgun (WGS) entry which is preliminary data.</text>
</comment>
<keyword evidence="2" id="KW-1185">Reference proteome</keyword>
<gene>
    <name evidence="1" type="ORF">WN944_010859</name>
</gene>
<sequence>MTKDKNIIVDVISLTTIHATKSDVVDEERNIAKALSLSLSKHSISTACSEETLIERGIIPNISFFEKEALAMTAKGSRNVSLKGERRKRLVISNIV</sequence>
<organism evidence="1 2">
    <name type="scientific">Citrus x changshan-huyou</name>
    <dbReference type="NCBI Taxonomy" id="2935761"/>
    <lineage>
        <taxon>Eukaryota</taxon>
        <taxon>Viridiplantae</taxon>
        <taxon>Streptophyta</taxon>
        <taxon>Embryophyta</taxon>
        <taxon>Tracheophyta</taxon>
        <taxon>Spermatophyta</taxon>
        <taxon>Magnoliopsida</taxon>
        <taxon>eudicotyledons</taxon>
        <taxon>Gunneridae</taxon>
        <taxon>Pentapetalae</taxon>
        <taxon>rosids</taxon>
        <taxon>malvids</taxon>
        <taxon>Sapindales</taxon>
        <taxon>Rutaceae</taxon>
        <taxon>Aurantioideae</taxon>
        <taxon>Citrus</taxon>
    </lineage>
</organism>
<accession>A0AAP0MVV4</accession>
<proteinExistence type="predicted"/>
<reference evidence="1 2" key="1">
    <citation type="submission" date="2024-05" db="EMBL/GenBank/DDBJ databases">
        <title>Haplotype-resolved chromosome-level genome assembly of Huyou (Citrus changshanensis).</title>
        <authorList>
            <person name="Miao C."/>
            <person name="Chen W."/>
            <person name="Wu Y."/>
            <person name="Wang L."/>
            <person name="Zhao S."/>
            <person name="Grierson D."/>
            <person name="Xu C."/>
            <person name="Chen K."/>
        </authorList>
    </citation>
    <scope>NUCLEOTIDE SEQUENCE [LARGE SCALE GENOMIC DNA]</scope>
    <source>
        <strain evidence="1">01-14</strain>
        <tissue evidence="1">Leaf</tissue>
    </source>
</reference>
<evidence type="ECO:0000313" key="1">
    <source>
        <dbReference type="EMBL" id="KAK9222424.1"/>
    </source>
</evidence>
<dbReference type="EMBL" id="JBCGBO010000002">
    <property type="protein sequence ID" value="KAK9222424.1"/>
    <property type="molecule type" value="Genomic_DNA"/>
</dbReference>